<dbReference type="InterPro" id="IPR011467">
    <property type="entry name" value="DUF1573"/>
</dbReference>
<dbReference type="Gene3D" id="3.40.30.10">
    <property type="entry name" value="Glutaredoxin"/>
    <property type="match status" value="1"/>
</dbReference>
<reference evidence="1" key="2">
    <citation type="submission" date="2022-04" db="EMBL/GenBank/DDBJ databases">
        <authorList>
            <person name="Fokt H."/>
            <person name="Baines J."/>
        </authorList>
    </citation>
    <scope>NUCLEOTIDE SEQUENCE</scope>
    <source>
        <strain evidence="1">KH569_7</strain>
    </source>
</reference>
<comment type="caution">
    <text evidence="1">The sequence shown here is derived from an EMBL/GenBank/DDBJ whole genome shotgun (WGS) entry which is preliminary data.</text>
</comment>
<evidence type="ECO:0000313" key="1">
    <source>
        <dbReference type="EMBL" id="MCR6507419.1"/>
    </source>
</evidence>
<sequence length="300" mass="34299">MVSYEGKMIDSSRNMVRVVILFFVVCMCFFSCQRKGVVNEQVLYWQDREILFPQKNVFTLFGKDTVDMLFDSPYKILSYLDSMGCVSCKAQFPAWKEFLVYLEQKKVPVLFFMGTRRLKEMQFILRRETFGYPVCIDEKDSLNKLNHFSSDLMFQTFLLDKDNKVLAIGNPIHNPKVKELYLKIIQGGKIGSINESNVLNTMVDIDKTAASLGDFAWQEERKATFTLKNMGNKPLFISDVTTSCGCTSVDYSKEPVNPSDSLRLHVIYKADHPGHFSKTITVYCNADASPIRLKISGNAK</sequence>
<reference evidence="1" key="1">
    <citation type="journal article" date="2022" name="Arch. Microbiol.">
        <title>Bacteroides muris sp. nov. isolated from the cecum of wild-derived house mice.</title>
        <authorList>
            <person name="Fokt H."/>
            <person name="Unni R."/>
            <person name="Repnik U."/>
            <person name="Schmitz R.A."/>
            <person name="Bramkamp M."/>
            <person name="Baines J.F."/>
            <person name="Unterweger D."/>
        </authorList>
    </citation>
    <scope>NUCLEOTIDE SEQUENCE</scope>
    <source>
        <strain evidence="1">KH569_7</strain>
    </source>
</reference>
<accession>A0A9X2SUT9</accession>
<dbReference type="Pfam" id="PF07610">
    <property type="entry name" value="DUF1573"/>
    <property type="match status" value="1"/>
</dbReference>
<dbReference type="InterPro" id="IPR013783">
    <property type="entry name" value="Ig-like_fold"/>
</dbReference>
<dbReference type="AlphaFoldDB" id="A0A9X2SUT9"/>
<name>A0A9X2SUT9_9BACE</name>
<dbReference type="Gene3D" id="2.60.40.10">
    <property type="entry name" value="Immunoglobulins"/>
    <property type="match status" value="1"/>
</dbReference>
<protein>
    <submittedName>
        <fullName evidence="1">DUF1573 domain-containing protein</fullName>
    </submittedName>
</protein>
<evidence type="ECO:0000313" key="2">
    <source>
        <dbReference type="Proteomes" id="UP001143810"/>
    </source>
</evidence>
<dbReference type="InterPro" id="IPR036249">
    <property type="entry name" value="Thioredoxin-like_sf"/>
</dbReference>
<dbReference type="EMBL" id="JAMZEE010000007">
    <property type="protein sequence ID" value="MCR6507419.1"/>
    <property type="molecule type" value="Genomic_DNA"/>
</dbReference>
<dbReference type="RefSeq" id="WP_257939988.1">
    <property type="nucleotide sequence ID" value="NZ_JAMZEE010000007.1"/>
</dbReference>
<proteinExistence type="predicted"/>
<gene>
    <name evidence="1" type="ORF">M1B78_04310</name>
</gene>
<dbReference type="Proteomes" id="UP001143810">
    <property type="component" value="Unassembled WGS sequence"/>
</dbReference>
<dbReference type="PANTHER" id="PTHR37833:SF1">
    <property type="entry name" value="SIGNAL PEPTIDE PROTEIN"/>
    <property type="match status" value="1"/>
</dbReference>
<dbReference type="PANTHER" id="PTHR37833">
    <property type="entry name" value="LIPOPROTEIN-RELATED"/>
    <property type="match status" value="1"/>
</dbReference>
<organism evidence="1 2">
    <name type="scientific">Bacteroides muris</name>
    <name type="common">ex Fokt et al. 2023</name>
    <dbReference type="NCBI Taxonomy" id="2937417"/>
    <lineage>
        <taxon>Bacteria</taxon>
        <taxon>Pseudomonadati</taxon>
        <taxon>Bacteroidota</taxon>
        <taxon>Bacteroidia</taxon>
        <taxon>Bacteroidales</taxon>
        <taxon>Bacteroidaceae</taxon>
        <taxon>Bacteroides</taxon>
    </lineage>
</organism>
<dbReference type="SUPFAM" id="SSF52833">
    <property type="entry name" value="Thioredoxin-like"/>
    <property type="match status" value="1"/>
</dbReference>